<dbReference type="InterPro" id="IPR026992">
    <property type="entry name" value="DIOX_N"/>
</dbReference>
<dbReference type="PRINTS" id="PR00682">
    <property type="entry name" value="IPNSYNTHASE"/>
</dbReference>
<dbReference type="InterPro" id="IPR027443">
    <property type="entry name" value="IPNS-like_sf"/>
</dbReference>
<comment type="similarity">
    <text evidence="1 2">Belongs to the iron/ascorbate-dependent oxidoreductase family.</text>
</comment>
<feature type="domain" description="Fe2OG dioxygenase" evidence="3">
    <location>
        <begin position="186"/>
        <end position="291"/>
    </location>
</feature>
<evidence type="ECO:0000313" key="5">
    <source>
        <dbReference type="Proteomes" id="UP001265746"/>
    </source>
</evidence>
<evidence type="ECO:0000259" key="3">
    <source>
        <dbReference type="PROSITE" id="PS51471"/>
    </source>
</evidence>
<dbReference type="InterPro" id="IPR050231">
    <property type="entry name" value="Iron_ascorbate_oxido_reductase"/>
</dbReference>
<keyword evidence="2" id="KW-0408">Iron</keyword>
<protein>
    <recommendedName>
        <fullName evidence="3">Fe2OG dioxygenase domain-containing protein</fullName>
    </recommendedName>
</protein>
<comment type="caution">
    <text evidence="4">The sequence shown here is derived from an EMBL/GenBank/DDBJ whole genome shotgun (WGS) entry which is preliminary data.</text>
</comment>
<evidence type="ECO:0000313" key="4">
    <source>
        <dbReference type="EMBL" id="KAK2603399.1"/>
    </source>
</evidence>
<dbReference type="GO" id="GO:0016491">
    <property type="term" value="F:oxidoreductase activity"/>
    <property type="evidence" value="ECO:0007669"/>
    <property type="project" value="UniProtKB-KW"/>
</dbReference>
<accession>A0AAD9SAR1</accession>
<gene>
    <name evidence="4" type="ORF">N8I77_009861</name>
</gene>
<dbReference type="GO" id="GO:0046872">
    <property type="term" value="F:metal ion binding"/>
    <property type="evidence" value="ECO:0007669"/>
    <property type="project" value="UniProtKB-KW"/>
</dbReference>
<dbReference type="InterPro" id="IPR044861">
    <property type="entry name" value="IPNS-like_FE2OG_OXY"/>
</dbReference>
<sequence length="341" mass="37546">MPAAKSSSFYLPLVDITPFIKDPKSDAARQVVNDVREACLSTGFFQMTGHGVGPELQSAVFAAAARFFALPTNSKLALDAKKTVGFRGYDTMGQQLYENHVLPDLKEGFFAGQDMPTEDPRVKAGRFFMGPNVWPPAELLAARDFREPVEAYYTAMKRLCDVVLDLIAATLPYGPHVFDGIKSNDPACPLRLLHYPPTVPATGTGKRQLGSSAHTDFGAITLLLQDDHAGLEVKDVDTDEWVGVPPKRDAYVVNMGDMISRITGGLYKSSIHRVINRAPDDRYSVVFFFDGNIDYKLRPLDKAFSKDGKEIAALDADDAAPTVEQHMMERTMATYNMKGSK</sequence>
<dbReference type="PROSITE" id="PS51471">
    <property type="entry name" value="FE2OG_OXY"/>
    <property type="match status" value="1"/>
</dbReference>
<dbReference type="InterPro" id="IPR005123">
    <property type="entry name" value="Oxoglu/Fe-dep_dioxygenase_dom"/>
</dbReference>
<dbReference type="EMBL" id="JAUJFL010000005">
    <property type="protein sequence ID" value="KAK2603399.1"/>
    <property type="molecule type" value="Genomic_DNA"/>
</dbReference>
<dbReference type="GO" id="GO:0044283">
    <property type="term" value="P:small molecule biosynthetic process"/>
    <property type="evidence" value="ECO:0007669"/>
    <property type="project" value="UniProtKB-ARBA"/>
</dbReference>
<name>A0AAD9SAR1_PHOAM</name>
<dbReference type="AlphaFoldDB" id="A0AAD9SAR1"/>
<evidence type="ECO:0000256" key="2">
    <source>
        <dbReference type="RuleBase" id="RU003682"/>
    </source>
</evidence>
<keyword evidence="5" id="KW-1185">Reference proteome</keyword>
<dbReference type="Proteomes" id="UP001265746">
    <property type="component" value="Unassembled WGS sequence"/>
</dbReference>
<organism evidence="4 5">
    <name type="scientific">Phomopsis amygdali</name>
    <name type="common">Fusicoccum amygdali</name>
    <dbReference type="NCBI Taxonomy" id="1214568"/>
    <lineage>
        <taxon>Eukaryota</taxon>
        <taxon>Fungi</taxon>
        <taxon>Dikarya</taxon>
        <taxon>Ascomycota</taxon>
        <taxon>Pezizomycotina</taxon>
        <taxon>Sordariomycetes</taxon>
        <taxon>Sordariomycetidae</taxon>
        <taxon>Diaporthales</taxon>
        <taxon>Diaporthaceae</taxon>
        <taxon>Diaporthe</taxon>
    </lineage>
</organism>
<dbReference type="PANTHER" id="PTHR47990">
    <property type="entry name" value="2-OXOGLUTARATE (2OG) AND FE(II)-DEPENDENT OXYGENASE SUPERFAMILY PROTEIN-RELATED"/>
    <property type="match status" value="1"/>
</dbReference>
<proteinExistence type="inferred from homology"/>
<dbReference type="Gene3D" id="2.60.120.330">
    <property type="entry name" value="B-lactam Antibiotic, Isopenicillin N Synthase, Chain"/>
    <property type="match status" value="1"/>
</dbReference>
<dbReference type="Pfam" id="PF14226">
    <property type="entry name" value="DIOX_N"/>
    <property type="match status" value="1"/>
</dbReference>
<dbReference type="Pfam" id="PF03171">
    <property type="entry name" value="2OG-FeII_Oxy"/>
    <property type="match status" value="1"/>
</dbReference>
<keyword evidence="2" id="KW-0560">Oxidoreductase</keyword>
<dbReference type="SUPFAM" id="SSF51197">
    <property type="entry name" value="Clavaminate synthase-like"/>
    <property type="match status" value="1"/>
</dbReference>
<evidence type="ECO:0000256" key="1">
    <source>
        <dbReference type="ARBA" id="ARBA00008056"/>
    </source>
</evidence>
<reference evidence="4" key="1">
    <citation type="submission" date="2023-06" db="EMBL/GenBank/DDBJ databases">
        <authorList>
            <person name="Noh H."/>
        </authorList>
    </citation>
    <scope>NUCLEOTIDE SEQUENCE</scope>
    <source>
        <strain evidence="4">DUCC20226</strain>
    </source>
</reference>
<keyword evidence="2" id="KW-0479">Metal-binding</keyword>